<dbReference type="EMBL" id="CP159278">
    <property type="protein sequence ID" value="XCN78049.1"/>
    <property type="molecule type" value="Genomic_DNA"/>
</dbReference>
<sequence length="56" mass="6141">MPLTRSGCWGKALTNPFSARFDELDTLADIRRLTTVHPDSVTGLEELSPALAAERL</sequence>
<name>A0AAU8M8Y9_PSESX</name>
<evidence type="ECO:0008006" key="2">
    <source>
        <dbReference type="Google" id="ProtNLM"/>
    </source>
</evidence>
<dbReference type="AlphaFoldDB" id="A0AAU8M8Y9"/>
<evidence type="ECO:0000313" key="1">
    <source>
        <dbReference type="EMBL" id="XCN78049.1"/>
    </source>
</evidence>
<protein>
    <recommendedName>
        <fullName evidence="2">Transposition protein, TnsC-related protein</fullName>
    </recommendedName>
</protein>
<dbReference type="RefSeq" id="WP_235202533.1">
    <property type="nucleotide sequence ID" value="NZ_CP159278.1"/>
</dbReference>
<gene>
    <name evidence="1" type="ORF">N027_00380</name>
</gene>
<proteinExistence type="predicted"/>
<accession>A0AAU8M8Y9</accession>
<organism evidence="1">
    <name type="scientific">Pseudomonas syringae USA007</name>
    <dbReference type="NCBI Taxonomy" id="1357288"/>
    <lineage>
        <taxon>Bacteria</taxon>
        <taxon>Pseudomonadati</taxon>
        <taxon>Pseudomonadota</taxon>
        <taxon>Gammaproteobacteria</taxon>
        <taxon>Pseudomonadales</taxon>
        <taxon>Pseudomonadaceae</taxon>
        <taxon>Pseudomonas</taxon>
        <taxon>Pseudomonas syringae</taxon>
    </lineage>
</organism>
<reference evidence="1" key="1">
    <citation type="journal article" date="2014" name="Genome Announc.">
        <title>Draft Genome Sequences of a Phylogenetically Diverse Suite of Pseudomonas syringae Strains from Multiple Source Populations.</title>
        <authorList>
            <person name="Baltrus D.A."/>
            <person name="Yourstone S."/>
            <person name="Lind A."/>
            <person name="Guilbaud C."/>
            <person name="Sands D.C."/>
            <person name="Jones C.D."/>
            <person name="Morris C.E."/>
            <person name="Dangl J.L."/>
        </authorList>
    </citation>
    <scope>NUCLEOTIDE SEQUENCE</scope>
    <source>
        <strain evidence="1">USA007</strain>
    </source>
</reference>
<reference evidence="1" key="2">
    <citation type="submission" date="2024-07" db="EMBL/GenBank/DDBJ databases">
        <title>A complete genome sequence for Pseudomonas syringae USA007.</title>
        <authorList>
            <person name="Baltrus D.A."/>
        </authorList>
    </citation>
    <scope>NUCLEOTIDE SEQUENCE</scope>
    <source>
        <strain evidence="1">USA007</strain>
    </source>
</reference>